<dbReference type="EC" id="3.5.2.3" evidence="3"/>
<comment type="caution">
    <text evidence="3">The sequence shown here is derived from an EMBL/GenBank/DDBJ whole genome shotgun (WGS) entry which is preliminary data.</text>
</comment>
<gene>
    <name evidence="3" type="ORF">RM520_07070</name>
</gene>
<dbReference type="PANTHER" id="PTHR43668">
    <property type="entry name" value="ALLANTOINASE"/>
    <property type="match status" value="1"/>
</dbReference>
<dbReference type="CDD" id="cd01317">
    <property type="entry name" value="DHOase_IIa"/>
    <property type="match status" value="1"/>
</dbReference>
<dbReference type="Pfam" id="PF12890">
    <property type="entry name" value="DHOase"/>
    <property type="match status" value="1"/>
</dbReference>
<dbReference type="InterPro" id="IPR011059">
    <property type="entry name" value="Metal-dep_hydrolase_composite"/>
</dbReference>
<keyword evidence="1" id="KW-0665">Pyrimidine biosynthesis</keyword>
<reference evidence="3 4" key="1">
    <citation type="submission" date="2023-09" db="EMBL/GenBank/DDBJ databases">
        <authorList>
            <person name="Rey-Velasco X."/>
        </authorList>
    </citation>
    <scope>NUCLEOTIDE SEQUENCE [LARGE SCALE GENOMIC DNA]</scope>
    <source>
        <strain evidence="3 4">P007</strain>
    </source>
</reference>
<dbReference type="Proteomes" id="UP001250662">
    <property type="component" value="Unassembled WGS sequence"/>
</dbReference>
<keyword evidence="3" id="KW-0378">Hydrolase</keyword>
<dbReference type="EMBL" id="JAVRHU010000002">
    <property type="protein sequence ID" value="MDT0621378.1"/>
    <property type="molecule type" value="Genomic_DNA"/>
</dbReference>
<accession>A0ABU3BGW3</accession>
<protein>
    <submittedName>
        <fullName evidence="3">Dihydroorotase</fullName>
        <ecNumber evidence="3">3.5.2.3</ecNumber>
    </submittedName>
</protein>
<evidence type="ECO:0000256" key="1">
    <source>
        <dbReference type="ARBA" id="ARBA00022975"/>
    </source>
</evidence>
<proteinExistence type="predicted"/>
<dbReference type="InterPro" id="IPR024403">
    <property type="entry name" value="DHOase_cat"/>
</dbReference>
<dbReference type="PANTHER" id="PTHR43668:SF2">
    <property type="entry name" value="ALLANTOINASE"/>
    <property type="match status" value="1"/>
</dbReference>
<keyword evidence="4" id="KW-1185">Reference proteome</keyword>
<dbReference type="Gene3D" id="2.30.40.10">
    <property type="entry name" value="Urease, subunit C, domain 1"/>
    <property type="match status" value="1"/>
</dbReference>
<dbReference type="InterPro" id="IPR004722">
    <property type="entry name" value="DHOase"/>
</dbReference>
<dbReference type="InterPro" id="IPR032466">
    <property type="entry name" value="Metal_Hydrolase"/>
</dbReference>
<evidence type="ECO:0000313" key="4">
    <source>
        <dbReference type="Proteomes" id="UP001250662"/>
    </source>
</evidence>
<dbReference type="Gene3D" id="3.20.20.140">
    <property type="entry name" value="Metal-dependent hydrolases"/>
    <property type="match status" value="1"/>
</dbReference>
<dbReference type="GO" id="GO:0004151">
    <property type="term" value="F:dihydroorotase activity"/>
    <property type="evidence" value="ECO:0007669"/>
    <property type="project" value="UniProtKB-EC"/>
</dbReference>
<evidence type="ECO:0000313" key="3">
    <source>
        <dbReference type="EMBL" id="MDT0621378.1"/>
    </source>
</evidence>
<dbReference type="InterPro" id="IPR050138">
    <property type="entry name" value="DHOase/Allantoinase_Hydrolase"/>
</dbReference>
<dbReference type="RefSeq" id="WP_311387466.1">
    <property type="nucleotide sequence ID" value="NZ_JAVRHU010000002.1"/>
</dbReference>
<organism evidence="3 4">
    <name type="scientific">Croceitalea vernalis</name>
    <dbReference type="NCBI Taxonomy" id="3075599"/>
    <lineage>
        <taxon>Bacteria</taxon>
        <taxon>Pseudomonadati</taxon>
        <taxon>Bacteroidota</taxon>
        <taxon>Flavobacteriia</taxon>
        <taxon>Flavobacteriales</taxon>
        <taxon>Flavobacteriaceae</taxon>
        <taxon>Croceitalea</taxon>
    </lineage>
</organism>
<sequence length="419" mass="45692">MNILLKSATISAPSNTSIHNKKRDIHIKNGKIEKIASRITPANGTKEIKLDNLHVSIGWFDTSVSFGEPGFEERETLENGLKVASKSGFTDILLNPNTNPIPDTGSDIVFLKNSANSTITNLHPLGALTVKSKSEALAELFDMQTMGAVGFYDFKKPISNSNLLKIALLYAQNFNGLVFSYPEDVAIKGKGTVNEGEVSTRLGLKGVPALSEELQIARDLYVLEYTGGKLHIPTISTAGAVKLITEAKKKGLDVTTSVALHNICLTDSELESFDTSFKVKPPLRTTKNNKALLKGLLNGTIDYITADHRPIDIEEKRVEFDNAAYGTIGLESAFGALNNLIGLEDTVNCLTKGRARFNIPLPQIEEGVLANLTLFNPDGEHTFNYDNILSKSKNAIFLNRKLKGKVYGSINNDKMVLNV</sequence>
<name>A0ABU3BGW3_9FLAO</name>
<dbReference type="SUPFAM" id="SSF51338">
    <property type="entry name" value="Composite domain of metallo-dependent hydrolases"/>
    <property type="match status" value="1"/>
</dbReference>
<evidence type="ECO:0000259" key="2">
    <source>
        <dbReference type="Pfam" id="PF12890"/>
    </source>
</evidence>
<feature type="domain" description="Dihydroorotase catalytic" evidence="2">
    <location>
        <begin position="58"/>
        <end position="237"/>
    </location>
</feature>
<dbReference type="SUPFAM" id="SSF51556">
    <property type="entry name" value="Metallo-dependent hydrolases"/>
    <property type="match status" value="1"/>
</dbReference>